<gene>
    <name evidence="3" type="ORF">EDD40_3226</name>
</gene>
<dbReference type="Gene3D" id="1.10.10.10">
    <property type="entry name" value="Winged helix-like DNA-binding domain superfamily/Winged helix DNA-binding domain"/>
    <property type="match status" value="1"/>
</dbReference>
<protein>
    <submittedName>
        <fullName evidence="3">DNA-binding MarR family transcriptional regulator</fullName>
    </submittedName>
</protein>
<comment type="caution">
    <text evidence="3">The sequence shown here is derived from an EMBL/GenBank/DDBJ whole genome shotgun (WGS) entry which is preliminary data.</text>
</comment>
<dbReference type="PANTHER" id="PTHR33164:SF99">
    <property type="entry name" value="MARR FAMILY REGULATORY PROTEIN"/>
    <property type="match status" value="1"/>
</dbReference>
<dbReference type="AlphaFoldDB" id="A0A3N1H648"/>
<dbReference type="SUPFAM" id="SSF46785">
    <property type="entry name" value="Winged helix' DNA-binding domain"/>
    <property type="match status" value="1"/>
</dbReference>
<dbReference type="InterPro" id="IPR036390">
    <property type="entry name" value="WH_DNA-bd_sf"/>
</dbReference>
<feature type="domain" description="HTH marR-type" evidence="2">
    <location>
        <begin position="1"/>
        <end position="129"/>
    </location>
</feature>
<dbReference type="Pfam" id="PF01047">
    <property type="entry name" value="MarR"/>
    <property type="match status" value="1"/>
</dbReference>
<feature type="region of interest" description="Disordered" evidence="1">
    <location>
        <begin position="112"/>
        <end position="139"/>
    </location>
</feature>
<evidence type="ECO:0000313" key="4">
    <source>
        <dbReference type="Proteomes" id="UP000268727"/>
    </source>
</evidence>
<evidence type="ECO:0000313" key="3">
    <source>
        <dbReference type="EMBL" id="ROP37896.1"/>
    </source>
</evidence>
<dbReference type="InterPro" id="IPR000835">
    <property type="entry name" value="HTH_MarR-typ"/>
</dbReference>
<feature type="region of interest" description="Disordered" evidence="1">
    <location>
        <begin position="69"/>
        <end position="96"/>
    </location>
</feature>
<dbReference type="GO" id="GO:0006950">
    <property type="term" value="P:response to stress"/>
    <property type="evidence" value="ECO:0007669"/>
    <property type="project" value="TreeGrafter"/>
</dbReference>
<accession>A0A3N1H648</accession>
<reference evidence="3 4" key="1">
    <citation type="submission" date="2018-11" db="EMBL/GenBank/DDBJ databases">
        <title>Sequencing the genomes of 1000 actinobacteria strains.</title>
        <authorList>
            <person name="Klenk H.-P."/>
        </authorList>
    </citation>
    <scope>NUCLEOTIDE SEQUENCE [LARGE SCALE GENOMIC DNA]</scope>
    <source>
        <strain evidence="3 4">DSM 44231</strain>
    </source>
</reference>
<dbReference type="InterPro" id="IPR036388">
    <property type="entry name" value="WH-like_DNA-bd_sf"/>
</dbReference>
<dbReference type="InterPro" id="IPR039422">
    <property type="entry name" value="MarR/SlyA-like"/>
</dbReference>
<keyword evidence="4" id="KW-1185">Reference proteome</keyword>
<feature type="compositionally biased region" description="Low complexity" evidence="1">
    <location>
        <begin position="112"/>
        <end position="126"/>
    </location>
</feature>
<dbReference type="SMART" id="SM00347">
    <property type="entry name" value="HTH_MARR"/>
    <property type="match status" value="1"/>
</dbReference>
<feature type="compositionally biased region" description="Basic and acidic residues" evidence="1">
    <location>
        <begin position="70"/>
        <end position="91"/>
    </location>
</feature>
<dbReference type="EMBL" id="RJKM01000001">
    <property type="protein sequence ID" value="ROP37896.1"/>
    <property type="molecule type" value="Genomic_DNA"/>
</dbReference>
<organism evidence="3 4">
    <name type="scientific">Saccharothrix texasensis</name>
    <dbReference type="NCBI Taxonomy" id="103734"/>
    <lineage>
        <taxon>Bacteria</taxon>
        <taxon>Bacillati</taxon>
        <taxon>Actinomycetota</taxon>
        <taxon>Actinomycetes</taxon>
        <taxon>Pseudonocardiales</taxon>
        <taxon>Pseudonocardiaceae</taxon>
        <taxon>Saccharothrix</taxon>
    </lineage>
</organism>
<sequence>MFLSTSASTRPRSRSWPLLERQGLGMWAYVVLTELSRGAAPTRLAPARAVDVDKTKMVAIIDGMEAEGLVSRRPDPDDRRARITEPTAEGRKRWRGARAAVRRMEDGFLAELPPARRAAAPAAPRELSGEPSTRLSATS</sequence>
<name>A0A3N1H648_9PSEU</name>
<proteinExistence type="predicted"/>
<dbReference type="GO" id="GO:0003677">
    <property type="term" value="F:DNA binding"/>
    <property type="evidence" value="ECO:0007669"/>
    <property type="project" value="UniProtKB-KW"/>
</dbReference>
<dbReference type="PANTHER" id="PTHR33164">
    <property type="entry name" value="TRANSCRIPTIONAL REGULATOR, MARR FAMILY"/>
    <property type="match status" value="1"/>
</dbReference>
<evidence type="ECO:0000259" key="2">
    <source>
        <dbReference type="PROSITE" id="PS50995"/>
    </source>
</evidence>
<dbReference type="GO" id="GO:0003700">
    <property type="term" value="F:DNA-binding transcription factor activity"/>
    <property type="evidence" value="ECO:0007669"/>
    <property type="project" value="InterPro"/>
</dbReference>
<evidence type="ECO:0000256" key="1">
    <source>
        <dbReference type="SAM" id="MobiDB-lite"/>
    </source>
</evidence>
<keyword evidence="3" id="KW-0238">DNA-binding</keyword>
<dbReference type="Proteomes" id="UP000268727">
    <property type="component" value="Unassembled WGS sequence"/>
</dbReference>
<feature type="compositionally biased region" description="Polar residues" evidence="1">
    <location>
        <begin position="130"/>
        <end position="139"/>
    </location>
</feature>
<dbReference type="PROSITE" id="PS50995">
    <property type="entry name" value="HTH_MARR_2"/>
    <property type="match status" value="1"/>
</dbReference>